<accession>U4T681</accession>
<dbReference type="EMBL" id="AUSW01000006">
    <property type="protein sequence ID" value="ERL56897.1"/>
    <property type="molecule type" value="Genomic_DNA"/>
</dbReference>
<dbReference type="Proteomes" id="UP000016761">
    <property type="component" value="Unassembled WGS sequence"/>
</dbReference>
<evidence type="ECO:0000313" key="1">
    <source>
        <dbReference type="EMBL" id="ERL56897.1"/>
    </source>
</evidence>
<dbReference type="PATRIC" id="fig|1354303.4.peg.94"/>
<proteinExistence type="predicted"/>
<organism evidence="1 2">
    <name type="scientific">Psychrobacter aquaticus CMS 56</name>
    <dbReference type="NCBI Taxonomy" id="1354303"/>
    <lineage>
        <taxon>Bacteria</taxon>
        <taxon>Pseudomonadati</taxon>
        <taxon>Pseudomonadota</taxon>
        <taxon>Gammaproteobacteria</taxon>
        <taxon>Moraxellales</taxon>
        <taxon>Moraxellaceae</taxon>
        <taxon>Psychrobacter</taxon>
    </lineage>
</organism>
<gene>
    <name evidence="1" type="ORF">M917_0094</name>
</gene>
<sequence length="39" mass="4553">MKKSLSNVDSGFFAYFLCKKRNYMNFLAKFIDNAIVKTV</sequence>
<keyword evidence="2" id="KW-1185">Reference proteome</keyword>
<reference evidence="1 2" key="1">
    <citation type="journal article" date="2013" name="Genome Announc.">
        <title>Draft Genome Sequence of Psychrobacter aquaticus Strain CMS 56T, Isolated from a Cyanobacterial Mat Sample Collected from Water Bodies in the McMurdo Dry Valley Region of Antarctica.</title>
        <authorList>
            <person name="Reddy G.S."/>
            <person name="Ara S."/>
            <person name="Singh A."/>
            <person name="Kumar Pinnaka A."/>
            <person name="Shivaji S."/>
        </authorList>
    </citation>
    <scope>NUCLEOTIDE SEQUENCE [LARGE SCALE GENOMIC DNA]</scope>
    <source>
        <strain evidence="1 2">CMS 56</strain>
    </source>
</reference>
<evidence type="ECO:0000313" key="2">
    <source>
        <dbReference type="Proteomes" id="UP000016761"/>
    </source>
</evidence>
<comment type="caution">
    <text evidence="1">The sequence shown here is derived from an EMBL/GenBank/DDBJ whole genome shotgun (WGS) entry which is preliminary data.</text>
</comment>
<name>U4T681_9GAMM</name>
<dbReference type="AlphaFoldDB" id="U4T681"/>
<protein>
    <submittedName>
        <fullName evidence="1">Uncharacterized protein</fullName>
    </submittedName>
</protein>